<feature type="transmembrane region" description="Helical" evidence="1">
    <location>
        <begin position="541"/>
        <end position="561"/>
    </location>
</feature>
<name>A0A2I2GE90_9EURO</name>
<accession>A0A2I2GE90</accession>
<evidence type="ECO:0000313" key="3">
    <source>
        <dbReference type="EMBL" id="PLB51183.1"/>
    </source>
</evidence>
<keyword evidence="4" id="KW-1185">Reference proteome</keyword>
<comment type="caution">
    <text evidence="3">The sequence shown here is derived from an EMBL/GenBank/DDBJ whole genome shotgun (WGS) entry which is preliminary data.</text>
</comment>
<feature type="transmembrane region" description="Helical" evidence="1">
    <location>
        <begin position="473"/>
        <end position="491"/>
    </location>
</feature>
<gene>
    <name evidence="3" type="ORF">P170DRAFT_455443</name>
</gene>
<dbReference type="GeneID" id="36559225"/>
<evidence type="ECO:0000259" key="2">
    <source>
        <dbReference type="Pfam" id="PF20163"/>
    </source>
</evidence>
<reference evidence="3 4" key="1">
    <citation type="submission" date="2016-12" db="EMBL/GenBank/DDBJ databases">
        <title>The genomes of Aspergillus section Nigri reveals drivers in fungal speciation.</title>
        <authorList>
            <consortium name="DOE Joint Genome Institute"/>
            <person name="Vesth T.C."/>
            <person name="Nybo J."/>
            <person name="Theobald S."/>
            <person name="Brandl J."/>
            <person name="Frisvad J.C."/>
            <person name="Nielsen K.F."/>
            <person name="Lyhne E.K."/>
            <person name="Kogle M.E."/>
            <person name="Kuo A."/>
            <person name="Riley R."/>
            <person name="Clum A."/>
            <person name="Nolan M."/>
            <person name="Lipzen A."/>
            <person name="Salamov A."/>
            <person name="Henrissat B."/>
            <person name="Wiebenga A."/>
            <person name="De Vries R.P."/>
            <person name="Grigoriev I.V."/>
            <person name="Mortensen U.H."/>
            <person name="Andersen M.R."/>
            <person name="Baker S.E."/>
        </authorList>
    </citation>
    <scope>NUCLEOTIDE SEQUENCE [LARGE SCALE GENOMIC DNA]</scope>
    <source>
        <strain evidence="3 4">IBT 23096</strain>
    </source>
</reference>
<feature type="transmembrane region" description="Helical" evidence="1">
    <location>
        <begin position="340"/>
        <end position="365"/>
    </location>
</feature>
<protein>
    <recommendedName>
        <fullName evidence="2">DUF6536 domain-containing protein</fullName>
    </recommendedName>
</protein>
<dbReference type="OrthoDB" id="5429634at2759"/>
<dbReference type="Proteomes" id="UP000234275">
    <property type="component" value="Unassembled WGS sequence"/>
</dbReference>
<dbReference type="Pfam" id="PF20163">
    <property type="entry name" value="DUF6536"/>
    <property type="match status" value="1"/>
</dbReference>
<evidence type="ECO:0000313" key="4">
    <source>
        <dbReference type="Proteomes" id="UP000234275"/>
    </source>
</evidence>
<dbReference type="PANTHER" id="PTHR35395:SF1">
    <property type="entry name" value="DUF6536 DOMAIN-CONTAINING PROTEIN"/>
    <property type="match status" value="1"/>
</dbReference>
<dbReference type="PANTHER" id="PTHR35395">
    <property type="entry name" value="DUF6536 DOMAIN-CONTAINING PROTEIN"/>
    <property type="match status" value="1"/>
</dbReference>
<proteinExistence type="predicted"/>
<feature type="transmembrane region" description="Helical" evidence="1">
    <location>
        <begin position="6"/>
        <end position="26"/>
    </location>
</feature>
<feature type="transmembrane region" description="Helical" evidence="1">
    <location>
        <begin position="113"/>
        <end position="129"/>
    </location>
</feature>
<dbReference type="VEuPathDB" id="FungiDB:P170DRAFT_455443"/>
<evidence type="ECO:0000256" key="1">
    <source>
        <dbReference type="SAM" id="Phobius"/>
    </source>
</evidence>
<dbReference type="STRING" id="1392250.A0A2I2GE90"/>
<keyword evidence="1" id="KW-1133">Transmembrane helix</keyword>
<organism evidence="3 4">
    <name type="scientific">Aspergillus steynii IBT 23096</name>
    <dbReference type="NCBI Taxonomy" id="1392250"/>
    <lineage>
        <taxon>Eukaryota</taxon>
        <taxon>Fungi</taxon>
        <taxon>Dikarya</taxon>
        <taxon>Ascomycota</taxon>
        <taxon>Pezizomycotina</taxon>
        <taxon>Eurotiomycetes</taxon>
        <taxon>Eurotiomycetidae</taxon>
        <taxon>Eurotiales</taxon>
        <taxon>Aspergillaceae</taxon>
        <taxon>Aspergillus</taxon>
        <taxon>Aspergillus subgen. Circumdati</taxon>
    </lineage>
</organism>
<dbReference type="AlphaFoldDB" id="A0A2I2GE90"/>
<dbReference type="EMBL" id="MSFO01000003">
    <property type="protein sequence ID" value="PLB51183.1"/>
    <property type="molecule type" value="Genomic_DNA"/>
</dbReference>
<keyword evidence="1" id="KW-0472">Membrane</keyword>
<keyword evidence="1" id="KW-0812">Transmembrane</keyword>
<feature type="transmembrane region" description="Helical" evidence="1">
    <location>
        <begin position="638"/>
        <end position="660"/>
    </location>
</feature>
<dbReference type="InterPro" id="IPR046623">
    <property type="entry name" value="DUF6536"/>
</dbReference>
<sequence>MRWAALVLVINVILAIIAIALGYSGFSSRNDRSTVSTAIYDGKCSVSGGWASGLHALINILSTGLLAASNYAMQSLSAPSREDIDIAHSKGKWLDIGTFGYRNILAMDKRRKLTWLVLLLTSVPIHLMYNSVVFSSMATNLYGIVLIPDDLAKDEMIFNNQTAEVITKSLGYSAQDLQAEIFNGTFKNLSLEECVDAYAVEYNTHRTTVVLVADREHFNNVSSLQSYYEQSNVLGLVDRGQWSVWAQQWSYRNWEFRSLRNDVGTLCNYVAAYNPDDQQLGRYLKSTSHWENNTWASQLSYQWQNYTDSITGFDYPMPRPAFEIPVSHCMSKEKEEKCQLLFSLPICLVVILCNMIKLIGICMAAHTKRKRIFLTVGDAISSFLTSPDLTTKHLSRQPSWKRQNEAQLRGAKSLFNRAIGWISQKQRGPHSPDHTAHIALNSLPTSEDMDRSFAPSNTPNPGRWYRAASPRRWATLLFIIISSFITAIVLFKVGSGQRYPNKVTLQTSWETGFGKPSSVAMIGQAAQSVMEVVLLSNMPQLVLSVLYFLSNGILTNMVVAAEYNEYAIHRKPLRVSWPKGQQRSTRYLSLPYRYRVPFMILAVALHWLMSQSLFFTQVRLFDIDGEMVERWSTTRCGYSLVAILTTLIVGAIATLSLMGLSLRRYKSNMPLPIYSSIEISAACHPPADDHDAALKPVMWGVVPEDGRYTFTSKEVLC</sequence>
<feature type="domain" description="DUF6536" evidence="2">
    <location>
        <begin position="4"/>
        <end position="151"/>
    </location>
</feature>
<feature type="transmembrane region" description="Helical" evidence="1">
    <location>
        <begin position="596"/>
        <end position="618"/>
    </location>
</feature>
<dbReference type="RefSeq" id="XP_024706485.1">
    <property type="nucleotide sequence ID" value="XM_024851526.1"/>
</dbReference>